<dbReference type="Gene3D" id="1.10.12.10">
    <property type="entry name" value="Lyase 2-enoyl-coa Hydratase, Chain A, domain 2"/>
    <property type="match status" value="1"/>
</dbReference>
<dbReference type="Gene3D" id="3.90.226.10">
    <property type="entry name" value="2-enoyl-CoA Hydratase, Chain A, domain 1"/>
    <property type="match status" value="1"/>
</dbReference>
<evidence type="ECO:0000256" key="1">
    <source>
        <dbReference type="ARBA" id="ARBA00005005"/>
    </source>
</evidence>
<evidence type="ECO:0000256" key="3">
    <source>
        <dbReference type="ARBA" id="ARBA00022832"/>
    </source>
</evidence>
<feature type="region of interest" description="Disordered" evidence="7">
    <location>
        <begin position="257"/>
        <end position="280"/>
    </location>
</feature>
<evidence type="ECO:0000256" key="2">
    <source>
        <dbReference type="ARBA" id="ARBA00005254"/>
    </source>
</evidence>
<comment type="pathway">
    <text evidence="1">Lipid metabolism; fatty acid beta-oxidation.</text>
</comment>
<protein>
    <submittedName>
        <fullName evidence="8">Enoyl-CoA hydratase</fullName>
    </submittedName>
</protein>
<dbReference type="InterPro" id="IPR018376">
    <property type="entry name" value="Enoyl-CoA_hyd/isom_CS"/>
</dbReference>
<dbReference type="GO" id="GO:0006635">
    <property type="term" value="P:fatty acid beta-oxidation"/>
    <property type="evidence" value="ECO:0007669"/>
    <property type="project" value="UniProtKB-UniPathway"/>
</dbReference>
<organism evidence="8 9">
    <name type="scientific">Parvularcula marina</name>
    <dbReference type="NCBI Taxonomy" id="2292771"/>
    <lineage>
        <taxon>Bacteria</taxon>
        <taxon>Pseudomonadati</taxon>
        <taxon>Pseudomonadota</taxon>
        <taxon>Alphaproteobacteria</taxon>
        <taxon>Parvularculales</taxon>
        <taxon>Parvularculaceae</taxon>
        <taxon>Parvularcula</taxon>
    </lineage>
</organism>
<dbReference type="SUPFAM" id="SSF52096">
    <property type="entry name" value="ClpP/crotonase"/>
    <property type="match status" value="1"/>
</dbReference>
<dbReference type="AlphaFoldDB" id="A0A371RKJ1"/>
<dbReference type="CDD" id="cd06558">
    <property type="entry name" value="crotonase-like"/>
    <property type="match status" value="1"/>
</dbReference>
<evidence type="ECO:0000256" key="4">
    <source>
        <dbReference type="ARBA" id="ARBA00023098"/>
    </source>
</evidence>
<dbReference type="InterPro" id="IPR001753">
    <property type="entry name" value="Enoyl-CoA_hydra/iso"/>
</dbReference>
<dbReference type="RefSeq" id="WP_116392586.1">
    <property type="nucleotide sequence ID" value="NZ_QUQO01000001.1"/>
</dbReference>
<dbReference type="PANTHER" id="PTHR43149">
    <property type="entry name" value="ENOYL-COA HYDRATASE"/>
    <property type="match status" value="1"/>
</dbReference>
<comment type="similarity">
    <text evidence="2 6">Belongs to the enoyl-CoA hydratase/isomerase family.</text>
</comment>
<name>A0A371RKJ1_9PROT</name>
<dbReference type="PROSITE" id="PS00166">
    <property type="entry name" value="ENOYL_COA_HYDRATASE"/>
    <property type="match status" value="1"/>
</dbReference>
<dbReference type="FunFam" id="1.10.12.10:FF:000004">
    <property type="entry name" value="Delta3,5-delta2,4-dienoyl-CoA isomerase"/>
    <property type="match status" value="1"/>
</dbReference>
<dbReference type="InterPro" id="IPR045002">
    <property type="entry name" value="Ech1-like"/>
</dbReference>
<keyword evidence="5" id="KW-0413">Isomerase</keyword>
<accession>A0A371RKJ1</accession>
<dbReference type="UniPathway" id="UPA00659"/>
<evidence type="ECO:0000313" key="8">
    <source>
        <dbReference type="EMBL" id="RFB05954.1"/>
    </source>
</evidence>
<proteinExistence type="inferred from homology"/>
<reference evidence="8 9" key="1">
    <citation type="submission" date="2018-08" db="EMBL/GenBank/DDBJ databases">
        <title>Parvularcula sp. SM1705, isolated from surface water of the South Sea China.</title>
        <authorList>
            <person name="Sun L."/>
        </authorList>
    </citation>
    <scope>NUCLEOTIDE SEQUENCE [LARGE SCALE GENOMIC DNA]</scope>
    <source>
        <strain evidence="8 9">SM1705</strain>
    </source>
</reference>
<gene>
    <name evidence="8" type="ORF">DX908_12165</name>
</gene>
<evidence type="ECO:0000256" key="7">
    <source>
        <dbReference type="SAM" id="MobiDB-lite"/>
    </source>
</evidence>
<keyword evidence="3" id="KW-0276">Fatty acid metabolism</keyword>
<sequence length="280" mass="30176">MTQQFTIETDGPVATLTLDRAEKRNALALPFWEDFPAAIEELDKSGDIRAIVIAANGPLFCAGIDLSAFAGVAGDRSKLGAAAPLDFIEKVGRMQRTFTVLEEARVPVIAAIHGKCLGAGVDMITACDIRLATKDAAFSVYEIHIGMTADVGTFPRLLNHLPEGLVRELAYTGREMGAEEALRYGLVNHVHETHEDVISAAQDMARDIATKAPMAVHGCKRAITYSRDHKTKEALDYIGLWNASMLNPSELMTAAAAKQSGQPGQFAKLPQKTRLDEAGS</sequence>
<dbReference type="GO" id="GO:0051750">
    <property type="term" value="F:delta(3,5)-delta(2,4)-dienoyl-CoA isomerase activity"/>
    <property type="evidence" value="ECO:0007669"/>
    <property type="project" value="TreeGrafter"/>
</dbReference>
<keyword evidence="4" id="KW-0443">Lipid metabolism</keyword>
<evidence type="ECO:0000256" key="5">
    <source>
        <dbReference type="ARBA" id="ARBA00023235"/>
    </source>
</evidence>
<keyword evidence="9" id="KW-1185">Reference proteome</keyword>
<comment type="caution">
    <text evidence="8">The sequence shown here is derived from an EMBL/GenBank/DDBJ whole genome shotgun (WGS) entry which is preliminary data.</text>
</comment>
<dbReference type="Pfam" id="PF00378">
    <property type="entry name" value="ECH_1"/>
    <property type="match status" value="1"/>
</dbReference>
<dbReference type="OrthoDB" id="9802898at2"/>
<dbReference type="PANTHER" id="PTHR43149:SF1">
    <property type="entry name" value="DELTA(3,5)-DELTA(2,4)-DIENOYL-COA ISOMERASE, MITOCHONDRIAL"/>
    <property type="match status" value="1"/>
</dbReference>
<dbReference type="Proteomes" id="UP000264589">
    <property type="component" value="Unassembled WGS sequence"/>
</dbReference>
<dbReference type="InterPro" id="IPR029045">
    <property type="entry name" value="ClpP/crotonase-like_dom_sf"/>
</dbReference>
<evidence type="ECO:0000313" key="9">
    <source>
        <dbReference type="Proteomes" id="UP000264589"/>
    </source>
</evidence>
<evidence type="ECO:0000256" key="6">
    <source>
        <dbReference type="RuleBase" id="RU003707"/>
    </source>
</evidence>
<dbReference type="InParanoid" id="A0A371RKJ1"/>
<dbReference type="EMBL" id="QUQO01000001">
    <property type="protein sequence ID" value="RFB05954.1"/>
    <property type="molecule type" value="Genomic_DNA"/>
</dbReference>
<dbReference type="InterPro" id="IPR014748">
    <property type="entry name" value="Enoyl-CoA_hydra_C"/>
</dbReference>